<dbReference type="InterPro" id="IPR001563">
    <property type="entry name" value="Peptidase_S10"/>
</dbReference>
<protein>
    <recommendedName>
        <fullName evidence="4">Carboxypeptidase</fullName>
    </recommendedName>
</protein>
<reference evidence="2 3" key="1">
    <citation type="submission" date="2018-11" db="EMBL/GenBank/DDBJ databases">
        <authorList>
            <consortium name="Pathogen Informatics"/>
        </authorList>
    </citation>
    <scope>NUCLEOTIDE SEQUENCE [LARGE SCALE GENOMIC DNA]</scope>
</reference>
<evidence type="ECO:0008006" key="4">
    <source>
        <dbReference type="Google" id="ProtNLM"/>
    </source>
</evidence>
<dbReference type="Gene3D" id="3.40.50.1820">
    <property type="entry name" value="alpha/beta hydrolase"/>
    <property type="match status" value="2"/>
</dbReference>
<dbReference type="InterPro" id="IPR029058">
    <property type="entry name" value="AB_hydrolase_fold"/>
</dbReference>
<evidence type="ECO:0000256" key="1">
    <source>
        <dbReference type="ARBA" id="ARBA00009431"/>
    </source>
</evidence>
<keyword evidence="3" id="KW-1185">Reference proteome</keyword>
<evidence type="ECO:0000313" key="3">
    <source>
        <dbReference type="Proteomes" id="UP000270094"/>
    </source>
</evidence>
<evidence type="ECO:0000313" key="2">
    <source>
        <dbReference type="EMBL" id="VDM85296.1"/>
    </source>
</evidence>
<accession>A0A3P7JPE4</accession>
<dbReference type="Proteomes" id="UP000270094">
    <property type="component" value="Unassembled WGS sequence"/>
</dbReference>
<dbReference type="OrthoDB" id="443318at2759"/>
<dbReference type="Pfam" id="PF00450">
    <property type="entry name" value="Peptidase_S10"/>
    <property type="match status" value="1"/>
</dbReference>
<dbReference type="AlphaFoldDB" id="A0A3P7JPE4"/>
<organism evidence="2 3">
    <name type="scientific">Strongylus vulgaris</name>
    <name type="common">Blood worm</name>
    <dbReference type="NCBI Taxonomy" id="40348"/>
    <lineage>
        <taxon>Eukaryota</taxon>
        <taxon>Metazoa</taxon>
        <taxon>Ecdysozoa</taxon>
        <taxon>Nematoda</taxon>
        <taxon>Chromadorea</taxon>
        <taxon>Rhabditida</taxon>
        <taxon>Rhabditina</taxon>
        <taxon>Rhabditomorpha</taxon>
        <taxon>Strongyloidea</taxon>
        <taxon>Strongylidae</taxon>
        <taxon>Strongylus</taxon>
    </lineage>
</organism>
<dbReference type="GO" id="GO:0004185">
    <property type="term" value="F:serine-type carboxypeptidase activity"/>
    <property type="evidence" value="ECO:0007669"/>
    <property type="project" value="InterPro"/>
</dbReference>
<proteinExistence type="inferred from homology"/>
<dbReference type="PROSITE" id="PS00560">
    <property type="entry name" value="CARBOXYPEPT_SER_HIS"/>
    <property type="match status" value="1"/>
</dbReference>
<gene>
    <name evidence="2" type="ORF">SVUK_LOCUS20294</name>
</gene>
<dbReference type="InterPro" id="IPR033124">
    <property type="entry name" value="Ser_caboxypep_his_AS"/>
</dbReference>
<sequence length="149" mass="17034">MTPVFQSIIDSGYSLASFFTVRSERFAWNYTRTTFLPQLGGYVKSWSYKQTSLDLLTVKGAGHFVPTDRPGPALQMIYNFIYTGNYNSSIPYSLNPQAVLPQFTSPPQPSFTRKQADRVWTLPGVTYELNFKQYSGYLNGVPGNYLHYW</sequence>
<comment type="similarity">
    <text evidence="1">Belongs to the peptidase S10 family.</text>
</comment>
<dbReference type="SUPFAM" id="SSF53474">
    <property type="entry name" value="alpha/beta-Hydrolases"/>
    <property type="match status" value="1"/>
</dbReference>
<name>A0A3P7JPE4_STRVU</name>
<dbReference type="GO" id="GO:0006508">
    <property type="term" value="P:proteolysis"/>
    <property type="evidence" value="ECO:0007669"/>
    <property type="project" value="InterPro"/>
</dbReference>
<dbReference type="EMBL" id="UYYB01138670">
    <property type="protein sequence ID" value="VDM85296.1"/>
    <property type="molecule type" value="Genomic_DNA"/>
</dbReference>